<accession>A0ACB9ER18</accession>
<comment type="caution">
    <text evidence="1">The sequence shown here is derived from an EMBL/GenBank/DDBJ whole genome shotgun (WGS) entry which is preliminary data.</text>
</comment>
<reference evidence="1 2" key="2">
    <citation type="journal article" date="2022" name="Mol. Ecol. Resour.">
        <title>The genomes of chicory, endive, great burdock and yacon provide insights into Asteraceae paleo-polyploidization history and plant inulin production.</title>
        <authorList>
            <person name="Fan W."/>
            <person name="Wang S."/>
            <person name="Wang H."/>
            <person name="Wang A."/>
            <person name="Jiang F."/>
            <person name="Liu H."/>
            <person name="Zhao H."/>
            <person name="Xu D."/>
            <person name="Zhang Y."/>
        </authorList>
    </citation>
    <scope>NUCLEOTIDE SEQUENCE [LARGE SCALE GENOMIC DNA]</scope>
    <source>
        <strain evidence="2">cv. Yunnan</strain>
        <tissue evidence="1">Leaves</tissue>
    </source>
</reference>
<name>A0ACB9ER18_9ASTR</name>
<gene>
    <name evidence="1" type="ORF">L1987_51287</name>
</gene>
<proteinExistence type="predicted"/>
<organism evidence="1 2">
    <name type="scientific">Smallanthus sonchifolius</name>
    <dbReference type="NCBI Taxonomy" id="185202"/>
    <lineage>
        <taxon>Eukaryota</taxon>
        <taxon>Viridiplantae</taxon>
        <taxon>Streptophyta</taxon>
        <taxon>Embryophyta</taxon>
        <taxon>Tracheophyta</taxon>
        <taxon>Spermatophyta</taxon>
        <taxon>Magnoliopsida</taxon>
        <taxon>eudicotyledons</taxon>
        <taxon>Gunneridae</taxon>
        <taxon>Pentapetalae</taxon>
        <taxon>asterids</taxon>
        <taxon>campanulids</taxon>
        <taxon>Asterales</taxon>
        <taxon>Asteraceae</taxon>
        <taxon>Asteroideae</taxon>
        <taxon>Heliantheae alliance</taxon>
        <taxon>Millerieae</taxon>
        <taxon>Smallanthus</taxon>
    </lineage>
</organism>
<keyword evidence="2" id="KW-1185">Reference proteome</keyword>
<dbReference type="Proteomes" id="UP001056120">
    <property type="component" value="Linkage Group LG17"/>
</dbReference>
<evidence type="ECO:0000313" key="2">
    <source>
        <dbReference type="Proteomes" id="UP001056120"/>
    </source>
</evidence>
<reference evidence="2" key="1">
    <citation type="journal article" date="2022" name="Mol. Ecol. Resour.">
        <title>The genomes of chicory, endive, great burdock and yacon provide insights into Asteraceae palaeo-polyploidization history and plant inulin production.</title>
        <authorList>
            <person name="Fan W."/>
            <person name="Wang S."/>
            <person name="Wang H."/>
            <person name="Wang A."/>
            <person name="Jiang F."/>
            <person name="Liu H."/>
            <person name="Zhao H."/>
            <person name="Xu D."/>
            <person name="Zhang Y."/>
        </authorList>
    </citation>
    <scope>NUCLEOTIDE SEQUENCE [LARGE SCALE GENOMIC DNA]</scope>
    <source>
        <strain evidence="2">cv. Yunnan</strain>
    </source>
</reference>
<dbReference type="EMBL" id="CM042034">
    <property type="protein sequence ID" value="KAI3760886.1"/>
    <property type="molecule type" value="Genomic_DNA"/>
</dbReference>
<evidence type="ECO:0000313" key="1">
    <source>
        <dbReference type="EMBL" id="KAI3760886.1"/>
    </source>
</evidence>
<protein>
    <submittedName>
        <fullName evidence="1">Uncharacterized protein</fullName>
    </submittedName>
</protein>
<sequence length="179" mass="19360">MKTSTPVLVLLLVTSCARCGKSRGKTTSTYKRLLSASNAIMILNDFDKGGDGGGPSECDGQYHSNSSPLVALSSRWYNHGQRCFKYINIYYKDVSTQAMVVDECGGGCGDNIVDASNAVWLALGVSKSDWRETEITWGDVLDEVDAEEADETKPATILSHQATMAGAKSMKGTLYWMAP</sequence>